<dbReference type="EMBL" id="CP001816">
    <property type="protein sequence ID" value="ACZ12036.1"/>
    <property type="molecule type" value="Genomic_DNA"/>
</dbReference>
<dbReference type="KEGG" id="sdl:Sdel_1011"/>
<name>D1B1R6_SULD5</name>
<evidence type="ECO:0000313" key="1">
    <source>
        <dbReference type="EMBL" id="ACZ12036.1"/>
    </source>
</evidence>
<dbReference type="Proteomes" id="UP000002222">
    <property type="component" value="Chromosome"/>
</dbReference>
<accession>D1B1R6</accession>
<protein>
    <submittedName>
        <fullName evidence="1">Uncharacterized protein</fullName>
    </submittedName>
</protein>
<reference evidence="2" key="1">
    <citation type="submission" date="2009-11" db="EMBL/GenBank/DDBJ databases">
        <title>The complete genome of Sulfurospirillum deleyianum DSM 6946.</title>
        <authorList>
            <consortium name="US DOE Joint Genome Institute (JGI-PGF)"/>
            <person name="Lucas S."/>
            <person name="Copeland A."/>
            <person name="Lapidus A."/>
            <person name="Glavina del Rio T."/>
            <person name="Dalin E."/>
            <person name="Tice H."/>
            <person name="Bruce D."/>
            <person name="Goodwin L."/>
            <person name="Pitluck S."/>
            <person name="Kyrpides N."/>
            <person name="Mavromatis K."/>
            <person name="Ivanova N."/>
            <person name="Ovchinnikova G."/>
            <person name="Munk A.C."/>
            <person name="Lu M."/>
            <person name="Brettin T."/>
            <person name="Detter J.C."/>
            <person name="Han C."/>
            <person name="Tapia R."/>
            <person name="Larimer F."/>
            <person name="Land M."/>
            <person name="Hauser L."/>
            <person name="Markowitz V."/>
            <person name="Cheng J.F."/>
            <person name="Hugenholtz P."/>
            <person name="Woyke T."/>
            <person name="Wu D."/>
            <person name="Aumann P."/>
            <person name="Schneider S."/>
            <person name="Lang E."/>
            <person name="Spring S."/>
            <person name="Klenk H.P."/>
            <person name="Eisen J.A."/>
        </authorList>
    </citation>
    <scope>NUCLEOTIDE SEQUENCE [LARGE SCALE GENOMIC DNA]</scope>
    <source>
        <strain evidence="2">ATCC 51133 / DSM 6946 / 5175</strain>
    </source>
</reference>
<evidence type="ECO:0000313" key="2">
    <source>
        <dbReference type="Proteomes" id="UP000002222"/>
    </source>
</evidence>
<keyword evidence="2" id="KW-1185">Reference proteome</keyword>
<reference evidence="1 2" key="2">
    <citation type="journal article" date="2010" name="Stand. Genomic Sci.">
        <title>Complete genome sequence of Sulfurospirillum deleyianum type strain (5175).</title>
        <authorList>
            <person name="Sikorski J."/>
            <person name="Lapidus A."/>
            <person name="Copeland A."/>
            <person name="Glavina Del Rio T."/>
            <person name="Nolan M."/>
            <person name="Lucas S."/>
            <person name="Chen F."/>
            <person name="Tice H."/>
            <person name="Cheng J.F."/>
            <person name="Saunders E."/>
            <person name="Bruce D."/>
            <person name="Goodwin L."/>
            <person name="Pitluck S."/>
            <person name="Ovchinnikova G."/>
            <person name="Pati A."/>
            <person name="Ivanova N."/>
            <person name="Mavromatis K."/>
            <person name="Chen A."/>
            <person name="Palaniappan K."/>
            <person name="Chain P."/>
            <person name="Land M."/>
            <person name="Hauser L."/>
            <person name="Chang Y.J."/>
            <person name="Jeffries C.D."/>
            <person name="Brettin T."/>
            <person name="Detter J.C."/>
            <person name="Han C."/>
            <person name="Rohde M."/>
            <person name="Lang E."/>
            <person name="Spring S."/>
            <person name="Goker M."/>
            <person name="Bristow J."/>
            <person name="Eisen J.A."/>
            <person name="Markowitz V."/>
            <person name="Hugenholtz P."/>
            <person name="Kyrpides N.C."/>
            <person name="Klenk H.P."/>
        </authorList>
    </citation>
    <scope>NUCLEOTIDE SEQUENCE [LARGE SCALE GENOMIC DNA]</scope>
    <source>
        <strain evidence="2">ATCC 51133 / DSM 6946 / 5175</strain>
    </source>
</reference>
<sequence length="62" mass="7367">MQMNIKAKKSKMFEKNIVSIVDQTELMEINHIIQSRKDTPTDSYIELDTMIKRVNNNRKKVK</sequence>
<proteinExistence type="predicted"/>
<dbReference type="AlphaFoldDB" id="D1B1R6"/>
<gene>
    <name evidence="1" type="ordered locus">Sdel_1011</name>
</gene>
<organism evidence="1 2">
    <name type="scientific">Sulfurospirillum deleyianum (strain ATCC 51133 / DSM 6946 / 5175)</name>
    <dbReference type="NCBI Taxonomy" id="525898"/>
    <lineage>
        <taxon>Bacteria</taxon>
        <taxon>Pseudomonadati</taxon>
        <taxon>Campylobacterota</taxon>
        <taxon>Epsilonproteobacteria</taxon>
        <taxon>Campylobacterales</taxon>
        <taxon>Sulfurospirillaceae</taxon>
        <taxon>Sulfurospirillum</taxon>
    </lineage>
</organism>
<dbReference type="HOGENOM" id="CLU_2902581_0_0_7"/>
<dbReference type="STRING" id="525898.Sdel_1011"/>